<reference evidence="1" key="1">
    <citation type="submission" date="2025-08" db="UniProtKB">
        <authorList>
            <consortium name="Ensembl"/>
        </authorList>
    </citation>
    <scope>IDENTIFICATION</scope>
</reference>
<evidence type="ECO:0000313" key="1">
    <source>
        <dbReference type="Ensembl" id="ENSFHEP00000021497.1"/>
    </source>
</evidence>
<name>A0A3Q2Q6A0_FUNHE</name>
<protein>
    <submittedName>
        <fullName evidence="1">Uncharacterized protein</fullName>
    </submittedName>
</protein>
<dbReference type="Proteomes" id="UP000265000">
    <property type="component" value="Unplaced"/>
</dbReference>
<dbReference type="Ensembl" id="ENSFHET00000015319.1">
    <property type="protein sequence ID" value="ENSFHEP00000021497.1"/>
    <property type="gene ID" value="ENSFHEG00000001275.1"/>
</dbReference>
<evidence type="ECO:0000313" key="2">
    <source>
        <dbReference type="Proteomes" id="UP000265000"/>
    </source>
</evidence>
<proteinExistence type="predicted"/>
<sequence>MGRVHPMKKAAWFQMWDVIPKKKTVINPMFKQMCYASKCFRLTVPLICLRGEKIKNGFSFPLKGSFSFHCRLMLAQYEGLL</sequence>
<keyword evidence="2" id="KW-1185">Reference proteome</keyword>
<reference evidence="1" key="2">
    <citation type="submission" date="2025-09" db="UniProtKB">
        <authorList>
            <consortium name="Ensembl"/>
        </authorList>
    </citation>
    <scope>IDENTIFICATION</scope>
</reference>
<organism evidence="1 2">
    <name type="scientific">Fundulus heteroclitus</name>
    <name type="common">Killifish</name>
    <name type="synonym">Mummichog</name>
    <dbReference type="NCBI Taxonomy" id="8078"/>
    <lineage>
        <taxon>Eukaryota</taxon>
        <taxon>Metazoa</taxon>
        <taxon>Chordata</taxon>
        <taxon>Craniata</taxon>
        <taxon>Vertebrata</taxon>
        <taxon>Euteleostomi</taxon>
        <taxon>Actinopterygii</taxon>
        <taxon>Neopterygii</taxon>
        <taxon>Teleostei</taxon>
        <taxon>Neoteleostei</taxon>
        <taxon>Acanthomorphata</taxon>
        <taxon>Ovalentaria</taxon>
        <taxon>Atherinomorphae</taxon>
        <taxon>Cyprinodontiformes</taxon>
        <taxon>Fundulidae</taxon>
        <taxon>Fundulus</taxon>
    </lineage>
</organism>
<dbReference type="AlphaFoldDB" id="A0A3Q2Q6A0"/>
<accession>A0A3Q2Q6A0</accession>